<dbReference type="RefSeq" id="WP_255134237.1">
    <property type="nucleotide sequence ID" value="NZ_JANDBC010000001.1"/>
</dbReference>
<gene>
    <name evidence="1" type="ORF">NM125_07220</name>
</gene>
<comment type="caution">
    <text evidence="1">The sequence shown here is derived from an EMBL/GenBank/DDBJ whole genome shotgun (WGS) entry which is preliminary data.</text>
</comment>
<dbReference type="AlphaFoldDB" id="A0A9X2RDN3"/>
<protein>
    <recommendedName>
        <fullName evidence="3">MORN repeat variant</fullName>
    </recommendedName>
</protein>
<organism evidence="1 2">
    <name type="scientific">Gracilimonas sediminicola</name>
    <dbReference type="NCBI Taxonomy" id="2952158"/>
    <lineage>
        <taxon>Bacteria</taxon>
        <taxon>Pseudomonadati</taxon>
        <taxon>Balneolota</taxon>
        <taxon>Balneolia</taxon>
        <taxon>Balneolales</taxon>
        <taxon>Balneolaceae</taxon>
        <taxon>Gracilimonas</taxon>
    </lineage>
</organism>
<reference evidence="1" key="1">
    <citation type="submission" date="2022-06" db="EMBL/GenBank/DDBJ databases">
        <title>Gracilimonas sp. CAU 1638 isolated from sea sediment.</title>
        <authorList>
            <person name="Kim W."/>
        </authorList>
    </citation>
    <scope>NUCLEOTIDE SEQUENCE</scope>
    <source>
        <strain evidence="1">CAU 1638</strain>
    </source>
</reference>
<evidence type="ECO:0000313" key="1">
    <source>
        <dbReference type="EMBL" id="MCP9291370.1"/>
    </source>
</evidence>
<accession>A0A9X2RDN3</accession>
<dbReference type="PROSITE" id="PS51257">
    <property type="entry name" value="PROKAR_LIPOPROTEIN"/>
    <property type="match status" value="1"/>
</dbReference>
<evidence type="ECO:0008006" key="3">
    <source>
        <dbReference type="Google" id="ProtNLM"/>
    </source>
</evidence>
<evidence type="ECO:0000313" key="2">
    <source>
        <dbReference type="Proteomes" id="UP001139125"/>
    </source>
</evidence>
<sequence>MRELIIFAVSVILLSASCMQNTGKYHPYSLTDEVTLLAEYTNKHNIGSQTISVRGYNFPYRLFDPDSKEPYTGTHSKKYENGETGKWTIENGYMVRIESFYADGQPAFLARFDKNEEIESRAWFKDGTLKMTFKEGFGDVFNQNGDVIASYEHFAETKYFKNGNIKTVIPLNDDNLYHGTVLIYNEDGSKRGEIEYNEGLLISQKEL</sequence>
<keyword evidence="2" id="KW-1185">Reference proteome</keyword>
<dbReference type="EMBL" id="JANDBC010000001">
    <property type="protein sequence ID" value="MCP9291370.1"/>
    <property type="molecule type" value="Genomic_DNA"/>
</dbReference>
<dbReference type="Proteomes" id="UP001139125">
    <property type="component" value="Unassembled WGS sequence"/>
</dbReference>
<name>A0A9X2RDN3_9BACT</name>
<proteinExistence type="predicted"/>